<dbReference type="AlphaFoldDB" id="A0AAD6Z8U7"/>
<gene>
    <name evidence="2" type="ORF">DFH08DRAFT_822025</name>
</gene>
<proteinExistence type="predicted"/>
<organism evidence="2 3">
    <name type="scientific">Mycena albidolilacea</name>
    <dbReference type="NCBI Taxonomy" id="1033008"/>
    <lineage>
        <taxon>Eukaryota</taxon>
        <taxon>Fungi</taxon>
        <taxon>Dikarya</taxon>
        <taxon>Basidiomycota</taxon>
        <taxon>Agaricomycotina</taxon>
        <taxon>Agaricomycetes</taxon>
        <taxon>Agaricomycetidae</taxon>
        <taxon>Agaricales</taxon>
        <taxon>Marasmiineae</taxon>
        <taxon>Mycenaceae</taxon>
        <taxon>Mycena</taxon>
    </lineage>
</organism>
<dbReference type="EMBL" id="JARIHO010000071">
    <property type="protein sequence ID" value="KAJ7312584.1"/>
    <property type="molecule type" value="Genomic_DNA"/>
</dbReference>
<keyword evidence="1" id="KW-0732">Signal</keyword>
<protein>
    <submittedName>
        <fullName evidence="2">Uncharacterized protein</fullName>
    </submittedName>
</protein>
<feature type="chain" id="PRO_5042087634" evidence="1">
    <location>
        <begin position="16"/>
        <end position="176"/>
    </location>
</feature>
<dbReference type="Proteomes" id="UP001218218">
    <property type="component" value="Unassembled WGS sequence"/>
</dbReference>
<reference evidence="2" key="1">
    <citation type="submission" date="2023-03" db="EMBL/GenBank/DDBJ databases">
        <title>Massive genome expansion in bonnet fungi (Mycena s.s.) driven by repeated elements and novel gene families across ecological guilds.</title>
        <authorList>
            <consortium name="Lawrence Berkeley National Laboratory"/>
            <person name="Harder C.B."/>
            <person name="Miyauchi S."/>
            <person name="Viragh M."/>
            <person name="Kuo A."/>
            <person name="Thoen E."/>
            <person name="Andreopoulos B."/>
            <person name="Lu D."/>
            <person name="Skrede I."/>
            <person name="Drula E."/>
            <person name="Henrissat B."/>
            <person name="Morin E."/>
            <person name="Kohler A."/>
            <person name="Barry K."/>
            <person name="LaButti K."/>
            <person name="Morin E."/>
            <person name="Salamov A."/>
            <person name="Lipzen A."/>
            <person name="Mereny Z."/>
            <person name="Hegedus B."/>
            <person name="Baldrian P."/>
            <person name="Stursova M."/>
            <person name="Weitz H."/>
            <person name="Taylor A."/>
            <person name="Grigoriev I.V."/>
            <person name="Nagy L.G."/>
            <person name="Martin F."/>
            <person name="Kauserud H."/>
        </authorList>
    </citation>
    <scope>NUCLEOTIDE SEQUENCE</scope>
    <source>
        <strain evidence="2">CBHHK002</strain>
    </source>
</reference>
<evidence type="ECO:0000313" key="2">
    <source>
        <dbReference type="EMBL" id="KAJ7312584.1"/>
    </source>
</evidence>
<feature type="signal peptide" evidence="1">
    <location>
        <begin position="1"/>
        <end position="15"/>
    </location>
</feature>
<sequence>MIPVLFCSFFPPSSSLFLPTAPVIDTGDTQPPTPAPDRVEHLWDAASAVWQRRGIMPAPPIQIIIVAVWKNPPFTSNPAELLLSRWSYSEGREQCRGGGAHEMWRLAGASRRNTSDADLGVLETHAIFSGGQGADKRAAQLHALERQYGNPMTIYYVYFYIRHVNSHLFSPKPRIQ</sequence>
<accession>A0AAD6Z8U7</accession>
<comment type="caution">
    <text evidence="2">The sequence shown here is derived from an EMBL/GenBank/DDBJ whole genome shotgun (WGS) entry which is preliminary data.</text>
</comment>
<evidence type="ECO:0000313" key="3">
    <source>
        <dbReference type="Proteomes" id="UP001218218"/>
    </source>
</evidence>
<evidence type="ECO:0000256" key="1">
    <source>
        <dbReference type="SAM" id="SignalP"/>
    </source>
</evidence>
<name>A0AAD6Z8U7_9AGAR</name>
<keyword evidence="3" id="KW-1185">Reference proteome</keyword>